<reference evidence="1 2" key="1">
    <citation type="submission" date="2016-12" db="EMBL/GenBank/DDBJ databases">
        <title>Complete genome sequence of Thauera chlorobenzoica, a Betaproteobacterium degrading haloaromatics anaerobically to CO2 and halides.</title>
        <authorList>
            <person name="Goris T."/>
            <person name="Mergelsberg M."/>
            <person name="Boll M."/>
        </authorList>
    </citation>
    <scope>NUCLEOTIDE SEQUENCE [LARGE SCALE GENOMIC DNA]</scope>
    <source>
        <strain evidence="1 2">3CB1</strain>
    </source>
</reference>
<dbReference type="InterPro" id="IPR000014">
    <property type="entry name" value="PAS"/>
</dbReference>
<dbReference type="InterPro" id="IPR003018">
    <property type="entry name" value="GAF"/>
</dbReference>
<dbReference type="PROSITE" id="PS50113">
    <property type="entry name" value="PAC"/>
    <property type="match status" value="1"/>
</dbReference>
<dbReference type="STRING" id="96773.Tchl_2539"/>
<dbReference type="InterPro" id="IPR035965">
    <property type="entry name" value="PAS-like_dom_sf"/>
</dbReference>
<dbReference type="Proteomes" id="UP000185739">
    <property type="component" value="Chromosome"/>
</dbReference>
<dbReference type="SUPFAM" id="SSF141868">
    <property type="entry name" value="EAL domain-like"/>
    <property type="match status" value="1"/>
</dbReference>
<dbReference type="InterPro" id="IPR035919">
    <property type="entry name" value="EAL_sf"/>
</dbReference>
<dbReference type="InterPro" id="IPR029016">
    <property type="entry name" value="GAF-like_dom_sf"/>
</dbReference>
<dbReference type="InterPro" id="IPR029787">
    <property type="entry name" value="Nucleotide_cyclase"/>
</dbReference>
<proteinExistence type="predicted"/>
<evidence type="ECO:0000313" key="2">
    <source>
        <dbReference type="Proteomes" id="UP000185739"/>
    </source>
</evidence>
<dbReference type="PANTHER" id="PTHR44757">
    <property type="entry name" value="DIGUANYLATE CYCLASE DGCP"/>
    <property type="match status" value="1"/>
</dbReference>
<dbReference type="SMART" id="SM00052">
    <property type="entry name" value="EAL"/>
    <property type="match status" value="1"/>
</dbReference>
<dbReference type="InterPro" id="IPR043128">
    <property type="entry name" value="Rev_trsase/Diguanyl_cyclase"/>
</dbReference>
<dbReference type="PROSITE" id="PS50887">
    <property type="entry name" value="GGDEF"/>
    <property type="match status" value="1"/>
</dbReference>
<dbReference type="GO" id="GO:0006355">
    <property type="term" value="P:regulation of DNA-templated transcription"/>
    <property type="evidence" value="ECO:0007669"/>
    <property type="project" value="InterPro"/>
</dbReference>
<dbReference type="SUPFAM" id="SSF55073">
    <property type="entry name" value="Nucleotide cyclase"/>
    <property type="match status" value="1"/>
</dbReference>
<dbReference type="SMART" id="SM00086">
    <property type="entry name" value="PAC"/>
    <property type="match status" value="1"/>
</dbReference>
<evidence type="ECO:0000313" key="1">
    <source>
        <dbReference type="EMBL" id="APR05365.1"/>
    </source>
</evidence>
<dbReference type="FunFam" id="3.30.70.270:FF:000001">
    <property type="entry name" value="Diguanylate cyclase domain protein"/>
    <property type="match status" value="1"/>
</dbReference>
<dbReference type="InterPro" id="IPR000160">
    <property type="entry name" value="GGDEF_dom"/>
</dbReference>
<dbReference type="AlphaFoldDB" id="A0A1H5UWS4"/>
<dbReference type="SUPFAM" id="SSF55781">
    <property type="entry name" value="GAF domain-like"/>
    <property type="match status" value="2"/>
</dbReference>
<protein>
    <submittedName>
        <fullName evidence="1">Diguanylate cyclase</fullName>
    </submittedName>
</protein>
<dbReference type="Gene3D" id="3.30.450.20">
    <property type="entry name" value="PAS domain"/>
    <property type="match status" value="1"/>
</dbReference>
<dbReference type="InterPro" id="IPR052155">
    <property type="entry name" value="Biofilm_reg_signaling"/>
</dbReference>
<dbReference type="Gene3D" id="3.20.20.450">
    <property type="entry name" value="EAL domain"/>
    <property type="match status" value="1"/>
</dbReference>
<dbReference type="PROSITE" id="PS50883">
    <property type="entry name" value="EAL"/>
    <property type="match status" value="1"/>
</dbReference>
<dbReference type="InterPro" id="IPR001633">
    <property type="entry name" value="EAL_dom"/>
</dbReference>
<dbReference type="EMBL" id="CP018839">
    <property type="protein sequence ID" value="APR05365.1"/>
    <property type="molecule type" value="Genomic_DNA"/>
</dbReference>
<dbReference type="KEGG" id="tcl:Tchl_2539"/>
<dbReference type="CDD" id="cd00130">
    <property type="entry name" value="PAS"/>
    <property type="match status" value="1"/>
</dbReference>
<dbReference type="SUPFAM" id="SSF55785">
    <property type="entry name" value="PYP-like sensor domain (PAS domain)"/>
    <property type="match status" value="1"/>
</dbReference>
<organism evidence="1 2">
    <name type="scientific">Thauera chlorobenzoica</name>
    <dbReference type="NCBI Taxonomy" id="96773"/>
    <lineage>
        <taxon>Bacteria</taxon>
        <taxon>Pseudomonadati</taxon>
        <taxon>Pseudomonadota</taxon>
        <taxon>Betaproteobacteria</taxon>
        <taxon>Rhodocyclales</taxon>
        <taxon>Zoogloeaceae</taxon>
        <taxon>Thauera</taxon>
    </lineage>
</organism>
<dbReference type="SMART" id="SM00267">
    <property type="entry name" value="GGDEF"/>
    <property type="match status" value="1"/>
</dbReference>
<dbReference type="PROSITE" id="PS50112">
    <property type="entry name" value="PAS"/>
    <property type="match status" value="1"/>
</dbReference>
<dbReference type="Pfam" id="PF00563">
    <property type="entry name" value="EAL"/>
    <property type="match status" value="1"/>
</dbReference>
<dbReference type="Pfam" id="PF01590">
    <property type="entry name" value="GAF"/>
    <property type="match status" value="2"/>
</dbReference>
<name>A0A1H5UWS4_9RHOO</name>
<dbReference type="GO" id="GO:0003824">
    <property type="term" value="F:catalytic activity"/>
    <property type="evidence" value="ECO:0007669"/>
    <property type="project" value="UniProtKB-ARBA"/>
</dbReference>
<dbReference type="Gene3D" id="3.30.70.270">
    <property type="match status" value="1"/>
</dbReference>
<dbReference type="NCBIfam" id="TIGR00254">
    <property type="entry name" value="GGDEF"/>
    <property type="match status" value="1"/>
</dbReference>
<gene>
    <name evidence="1" type="ORF">Tchl_2539</name>
</gene>
<dbReference type="Pfam" id="PF00989">
    <property type="entry name" value="PAS"/>
    <property type="match status" value="1"/>
</dbReference>
<dbReference type="InterPro" id="IPR013767">
    <property type="entry name" value="PAS_fold"/>
</dbReference>
<dbReference type="NCBIfam" id="TIGR00229">
    <property type="entry name" value="sensory_box"/>
    <property type="match status" value="1"/>
</dbReference>
<dbReference type="Gene3D" id="3.30.450.40">
    <property type="match status" value="2"/>
</dbReference>
<dbReference type="CDD" id="cd01948">
    <property type="entry name" value="EAL"/>
    <property type="match status" value="1"/>
</dbReference>
<sequence length="1053" mass="116577">MMNDDPRTQSEQSCGAASRDRSLLHAKMQALDCLATHYALLSGTAFYQAVCRHLAEALELDMVCVGRLEPGGETVAVVAGWAFGQPLASYSYRLEGTPCAEVVGWATCIHPAGVASRFPDDPELAANGIESYCGVPLFARDGSALGLIVGLGRRPLRDCGYVCALIELFDDRVSAEMQRERAEAALTRRVAFERLVSGVASELILACPEQLDAVLTHALGEIGVFAAADRVYVFQLTADGRAVDNTHEWCAPGIEPQRRNLQGIPFDDRLMFSRRMRRFETVDIARVDALPEEAMLDRKILAAQSIQSLLAVPMAAEGRLIGFIGLDAVREARVWSDEERTLLTLAGNAITGVLERKRAHDTLRDSEARYRLVVESVKEVIFQTDAGGCWTFLNSAWADVTGHRVGVSLGTRFLDYVHPDDREQHRAWFERLIRREVEACCLVVRYLRIEGGFCWVEVNARSITDTGGSIVGISGTLNDVTAQKEHESQLEYIAHYDALTGLPNRVLLHDRLQRSMVQARRRGQQLAVAYIDLDGFKAINDLHGHRVGDQLLTVLAARMKAMLREGDSVSRLGGDEFVAVLVDLADLDAGLHLIQRLLAAVAQSVPAGGQVLKVSASIGLTLYPQSEEVDADQLLRQADLAMYQAKLAGKNRYHVFDTIQDRCQRGRHESLARIRRGLEAGEFVLLYQPKVNMRTGLLNGLEALIRWHHPEQGELEPASFLPVLEDHPLSVALGEWVIESALERMGRWKRDGFDVPVSVNISARHLQSPDFMARLQSMLMAHPELGPGSLELEVLETSALESMSQVSRIVEECAGIGVSFALDDFGTGYSSLAYLKRLPAARLKVDQLFVRNMLEDPDDLAILEAILGLAHAFRREVIAEGVESVRHGKLLLQLGCELGQGYGISRPLAGDAVPLWAAAWSLPVAWRDRHPVEHDYAALLRVQVEQRAMMNQLAAWVADDSRSPPPPVFRDGRLLQWLECLQVGTAGRGGHEIADQYRLLYARVGALFECHWRQDRAGMVCALDLARRQLRAVHARIQRLVDGPRGGAEWRPN</sequence>
<accession>A0A1H5UWS4</accession>
<dbReference type="PANTHER" id="PTHR44757:SF2">
    <property type="entry name" value="BIOFILM ARCHITECTURE MAINTENANCE PROTEIN MBAA"/>
    <property type="match status" value="1"/>
</dbReference>
<dbReference type="InterPro" id="IPR000700">
    <property type="entry name" value="PAS-assoc_C"/>
</dbReference>
<dbReference type="Pfam" id="PF00990">
    <property type="entry name" value="GGDEF"/>
    <property type="match status" value="1"/>
</dbReference>
<dbReference type="SMART" id="SM00065">
    <property type="entry name" value="GAF"/>
    <property type="match status" value="2"/>
</dbReference>
<dbReference type="InterPro" id="IPR001610">
    <property type="entry name" value="PAC"/>
</dbReference>
<dbReference type="CDD" id="cd01949">
    <property type="entry name" value="GGDEF"/>
    <property type="match status" value="1"/>
</dbReference>
<dbReference type="SMART" id="SM00091">
    <property type="entry name" value="PAS"/>
    <property type="match status" value="1"/>
</dbReference>
<keyword evidence="2" id="KW-1185">Reference proteome</keyword>